<dbReference type="EMBL" id="CP028271">
    <property type="protein sequence ID" value="QHM69821.1"/>
    <property type="molecule type" value="Genomic_DNA"/>
</dbReference>
<evidence type="ECO:0000256" key="4">
    <source>
        <dbReference type="ARBA" id="ARBA00004613"/>
    </source>
</evidence>
<dbReference type="InterPro" id="IPR011050">
    <property type="entry name" value="Pectin_lyase_fold/virulence"/>
</dbReference>
<dbReference type="GO" id="GO:0006508">
    <property type="term" value="P:proteolysis"/>
    <property type="evidence" value="ECO:0007669"/>
    <property type="project" value="UniProtKB-KW"/>
</dbReference>
<keyword evidence="13" id="KW-0843">Virulence</keyword>
<dbReference type="PRINTS" id="PR00921">
    <property type="entry name" value="IGASERPTASE"/>
</dbReference>
<dbReference type="InterPro" id="IPR000710">
    <property type="entry name" value="Peptidase_S6"/>
</dbReference>
<proteinExistence type="predicted"/>
<dbReference type="SUPFAM" id="SSF51126">
    <property type="entry name" value="Pectin lyase-like"/>
    <property type="match status" value="1"/>
</dbReference>
<dbReference type="KEGG" id="mint:C7M51_00074"/>
<keyword evidence="9 18" id="KW-0732">Signal</keyword>
<evidence type="ECO:0000256" key="16">
    <source>
        <dbReference type="ARBA" id="ARBA00023237"/>
    </source>
</evidence>
<dbReference type="GO" id="GO:0042597">
    <property type="term" value="C:periplasmic space"/>
    <property type="evidence" value="ECO:0007669"/>
    <property type="project" value="UniProtKB-SubCell"/>
</dbReference>
<dbReference type="Gene3D" id="2.40.128.130">
    <property type="entry name" value="Autotransporter beta-domain"/>
    <property type="match status" value="1"/>
</dbReference>
<evidence type="ECO:0000256" key="17">
    <source>
        <dbReference type="SAM" id="MobiDB-lite"/>
    </source>
</evidence>
<evidence type="ECO:0000256" key="11">
    <source>
        <dbReference type="ARBA" id="ARBA00022801"/>
    </source>
</evidence>
<evidence type="ECO:0000256" key="15">
    <source>
        <dbReference type="ARBA" id="ARBA00023145"/>
    </source>
</evidence>
<keyword evidence="6" id="KW-0964">Secreted</keyword>
<dbReference type="GO" id="GO:0009279">
    <property type="term" value="C:cell outer membrane"/>
    <property type="evidence" value="ECO:0007669"/>
    <property type="project" value="UniProtKB-SubCell"/>
</dbReference>
<evidence type="ECO:0000259" key="19">
    <source>
        <dbReference type="PROSITE" id="PS51208"/>
    </source>
</evidence>
<organism evidence="21 22">
    <name type="scientific">Mixta intestinalis</name>
    <dbReference type="NCBI Taxonomy" id="1615494"/>
    <lineage>
        <taxon>Bacteria</taxon>
        <taxon>Pseudomonadati</taxon>
        <taxon>Pseudomonadota</taxon>
        <taxon>Gammaproteobacteria</taxon>
        <taxon>Enterobacterales</taxon>
        <taxon>Erwiniaceae</taxon>
        <taxon>Mixta</taxon>
    </lineage>
</organism>
<evidence type="ECO:0000256" key="8">
    <source>
        <dbReference type="ARBA" id="ARBA00022692"/>
    </source>
</evidence>
<keyword evidence="14" id="KW-0472">Membrane</keyword>
<dbReference type="PROSITE" id="PS51208">
    <property type="entry name" value="AUTOTRANSPORTER"/>
    <property type="match status" value="1"/>
</dbReference>
<protein>
    <submittedName>
        <fullName evidence="21">Serine protease pic autotransporter</fullName>
        <ecNumber evidence="21">3.4.21.-</ecNumber>
    </submittedName>
</protein>
<name>A0A6P1PUK6_9GAMM</name>
<dbReference type="Proteomes" id="UP000464053">
    <property type="component" value="Chromosome"/>
</dbReference>
<dbReference type="SUPFAM" id="SSF50494">
    <property type="entry name" value="Trypsin-like serine proteases"/>
    <property type="match status" value="1"/>
</dbReference>
<dbReference type="GO" id="GO:0005576">
    <property type="term" value="C:extracellular region"/>
    <property type="evidence" value="ECO:0007669"/>
    <property type="project" value="UniProtKB-SubCell"/>
</dbReference>
<feature type="domain" description="Peptidase S6" evidence="20">
    <location>
        <begin position="22"/>
        <end position="271"/>
    </location>
</feature>
<dbReference type="InterPro" id="IPR009003">
    <property type="entry name" value="Peptidase_S1_PA"/>
</dbReference>
<keyword evidence="7 21" id="KW-0645">Protease</keyword>
<dbReference type="InterPro" id="IPR005546">
    <property type="entry name" value="Autotransporte_beta"/>
</dbReference>
<accession>A0A6P1PUK6</accession>
<dbReference type="SUPFAM" id="SSF103515">
    <property type="entry name" value="Autotransporter"/>
    <property type="match status" value="1"/>
</dbReference>
<dbReference type="PROSITE" id="PS51691">
    <property type="entry name" value="PEPTIDASE_S6"/>
    <property type="match status" value="1"/>
</dbReference>
<gene>
    <name evidence="21" type="primary">pic</name>
    <name evidence="21" type="ORF">C7M51_00074</name>
</gene>
<dbReference type="InterPro" id="IPR012332">
    <property type="entry name" value="Autotransporter_pectin_lyase_C"/>
</dbReference>
<dbReference type="AlphaFoldDB" id="A0A6P1PUK6"/>
<dbReference type="InterPro" id="IPR036709">
    <property type="entry name" value="Autotransporte_beta_dom_sf"/>
</dbReference>
<evidence type="ECO:0000256" key="13">
    <source>
        <dbReference type="ARBA" id="ARBA00023026"/>
    </source>
</evidence>
<feature type="chain" id="PRO_5026734212" evidence="18">
    <location>
        <begin position="22"/>
        <end position="1240"/>
    </location>
</feature>
<evidence type="ECO:0000256" key="1">
    <source>
        <dbReference type="ARBA" id="ARBA00004241"/>
    </source>
</evidence>
<feature type="signal peptide" evidence="18">
    <location>
        <begin position="1"/>
        <end position="21"/>
    </location>
</feature>
<evidence type="ECO:0000259" key="20">
    <source>
        <dbReference type="PROSITE" id="PS51691"/>
    </source>
</evidence>
<feature type="compositionally biased region" description="Polar residues" evidence="17">
    <location>
        <begin position="915"/>
        <end position="925"/>
    </location>
</feature>
<dbReference type="GO" id="GO:0004252">
    <property type="term" value="F:serine-type endopeptidase activity"/>
    <property type="evidence" value="ECO:0007669"/>
    <property type="project" value="InterPro"/>
</dbReference>
<evidence type="ECO:0000256" key="9">
    <source>
        <dbReference type="ARBA" id="ARBA00022729"/>
    </source>
</evidence>
<feature type="region of interest" description="Disordered" evidence="17">
    <location>
        <begin position="874"/>
        <end position="930"/>
    </location>
</feature>
<keyword evidence="16" id="KW-0998">Cell outer membrane</keyword>
<sequence length="1240" mass="133508">MKYLLRRLCWGSALVSLTVNAAIFRHDIDTQDYRDFGENLGKYRPGAQFTPVYRKDNTLSGYLDFPMPDMGMVNSTGYATLISPSYIVGVRHNGGYKNSTWGNNAKYATTYTLINRNNDPAIDFHVPRLNKVVTDAAPTPYIGYSELSKEKNMSRFPWVVRVGAGKHGTINDDGSELLSLSAAYKWKAGGTISSDGMKINSMLRWAFWSPDSAFSSPLSLGTQGGDSGSPIFAYDSLDKQWKLVGVHVGTDGKGLYGRGFSAAMIKDSWINSVIAANSAPDVKDNVQHGDIHWNSSAITQGNSQWQWHGLEESYASRAPSAASNEALDATKDLRFDGDGGTIVLDRAINMGAGKLQFSADYQLRSAAGEDATWVGGGVEVDKDRTVLWQVNGLKGDALHKIGAGTLHINASGMNAGSLNVGDGTVILDQQADNAGNKQAFSTITLVSGRATVVLNSADQIGSDNIRFGYRGGTLDLNGNALSFSEIKHNDDGARIVNHNTSQAAQLTLTGRQQTFLGQLGEKESSGQLNLHYRPGKTSDSLTLAGGAILNDLTISQGTLQLSGQQVLHAGKIYYSDDWDDKAYNAGSLSVASGTALTVGEHGHLDTSATLERDATLKLYGHASLAGNIELTDESSELHADIAQRTSTQGALTSRIDATVNGKGWLKKTGDGLLILNGNINTEGGVALDAGELEVNGRMQSTLWMADRTQLSGSGQLGSLMMGKDAFLQPGKSDKPDEWSTLRIGQLTAGLNNNLLLDSAFSANATDRLLINGDLQTERDNPVLVSVNAKAAWTDSDSNADGIAGNREGVSVVQVSGKASADSVKLAGGYVARGAWAWGLYAFAPGKASGDERLVEGTGNQFWDYRLQNIMLAENDNHTPSPEQVTPQPEENHPPVPPSSGADNQPGNNPPARPQPDNTRPSTGSKPQMRPAVIPQVPAYISMPTAFLRYAENIQSLMSSSVAASASGFFLSGYKGNDDYHSPGSFSNYGYDFDSRYHGWLMGGRWQIIDDSQQSATFSLGVAKGQLKLTPRARDGSSQGQFDTLSLNGLLSWENEKGFNLSLPLGYHRYHGSVSTTLRGKVASPRANGWHLGLEAGKTWLAGSHQLTPLAGIRYQRLSLDTFTDNDDALVSWKMHSMPQFFTGMKYQYQLDFAQYGQLRLGSDLRLIHRPGHANETIISDGVQPAVFASGQGGDSLQISTDIGLRLKENLEVTSKLQHQRRLSKEGMEDWGIIGGVNVTF</sequence>
<keyword evidence="12" id="KW-0720">Serine protease</keyword>
<keyword evidence="15" id="KW-0865">Zymogen</keyword>
<keyword evidence="5" id="KW-1134">Transmembrane beta strand</keyword>
<reference evidence="21 22" key="1">
    <citation type="submission" date="2018-03" db="EMBL/GenBank/DDBJ databases">
        <title>Pantoea intestinalis SRCM103226 isolated form the mealworm.</title>
        <authorList>
            <person name="Jeong D.-Y."/>
            <person name="Kim J.W."/>
        </authorList>
    </citation>
    <scope>NUCLEOTIDE SEQUENCE [LARGE SCALE GENOMIC DNA]</scope>
    <source>
        <strain evidence="21 22">SRCM103226</strain>
    </source>
</reference>
<feature type="domain" description="Autotransporter" evidence="19">
    <location>
        <begin position="961"/>
        <end position="1240"/>
    </location>
</feature>
<dbReference type="InterPro" id="IPR030396">
    <property type="entry name" value="Peptidase_S6_dom"/>
</dbReference>
<dbReference type="Pfam" id="PF24078">
    <property type="entry name" value="Beta-sol_PIC_HAP1_IgA0_2nd"/>
    <property type="match status" value="1"/>
</dbReference>
<evidence type="ECO:0000256" key="10">
    <source>
        <dbReference type="ARBA" id="ARBA00022764"/>
    </source>
</evidence>
<keyword evidence="11 21" id="KW-0378">Hydrolase</keyword>
<evidence type="ECO:0000256" key="2">
    <source>
        <dbReference type="ARBA" id="ARBA00004418"/>
    </source>
</evidence>
<dbReference type="Gene3D" id="2.40.10.120">
    <property type="match status" value="1"/>
</dbReference>
<dbReference type="Gene3D" id="2.160.20.20">
    <property type="match status" value="1"/>
</dbReference>
<keyword evidence="8" id="KW-0812">Transmembrane</keyword>
<evidence type="ECO:0000313" key="21">
    <source>
        <dbReference type="EMBL" id="QHM69821.1"/>
    </source>
</evidence>
<evidence type="ECO:0000256" key="18">
    <source>
        <dbReference type="SAM" id="SignalP"/>
    </source>
</evidence>
<evidence type="ECO:0000256" key="7">
    <source>
        <dbReference type="ARBA" id="ARBA00022670"/>
    </source>
</evidence>
<comment type="subcellular location">
    <subcellularLocation>
        <location evidence="3">Cell outer membrane</location>
        <topology evidence="3">Multi-pass membrane protein</topology>
    </subcellularLocation>
    <subcellularLocation>
        <location evidence="1">Cell surface</location>
    </subcellularLocation>
    <subcellularLocation>
        <location evidence="2">Periplasm</location>
    </subcellularLocation>
    <subcellularLocation>
        <location evidence="4">Secreted</location>
    </subcellularLocation>
</comment>
<dbReference type="Pfam" id="PF02395">
    <property type="entry name" value="Peptidase_S6"/>
    <property type="match status" value="1"/>
</dbReference>
<evidence type="ECO:0000256" key="6">
    <source>
        <dbReference type="ARBA" id="ARBA00022525"/>
    </source>
</evidence>
<dbReference type="GO" id="GO:0009986">
    <property type="term" value="C:cell surface"/>
    <property type="evidence" value="ECO:0007669"/>
    <property type="project" value="UniProtKB-SubCell"/>
</dbReference>
<dbReference type="SMART" id="SM00869">
    <property type="entry name" value="Autotransporter"/>
    <property type="match status" value="1"/>
</dbReference>
<dbReference type="InterPro" id="IPR057393">
    <property type="entry name" value="PIC_HAP1_IgA0_b-sol2"/>
</dbReference>
<dbReference type="OrthoDB" id="8610050at2"/>
<keyword evidence="10" id="KW-0574">Periplasm</keyword>
<dbReference type="RefSeq" id="WP_160619644.1">
    <property type="nucleotide sequence ID" value="NZ_CP028271.1"/>
</dbReference>
<keyword evidence="22" id="KW-1185">Reference proteome</keyword>
<evidence type="ECO:0000256" key="12">
    <source>
        <dbReference type="ARBA" id="ARBA00022825"/>
    </source>
</evidence>
<dbReference type="EC" id="3.4.21.-" evidence="21"/>
<evidence type="ECO:0000256" key="14">
    <source>
        <dbReference type="ARBA" id="ARBA00023136"/>
    </source>
</evidence>
<evidence type="ECO:0000256" key="5">
    <source>
        <dbReference type="ARBA" id="ARBA00022452"/>
    </source>
</evidence>
<dbReference type="Pfam" id="PF03797">
    <property type="entry name" value="Autotransporter"/>
    <property type="match status" value="1"/>
</dbReference>
<evidence type="ECO:0000313" key="22">
    <source>
        <dbReference type="Proteomes" id="UP000464053"/>
    </source>
</evidence>
<evidence type="ECO:0000256" key="3">
    <source>
        <dbReference type="ARBA" id="ARBA00004571"/>
    </source>
</evidence>